<dbReference type="EMBL" id="PEYO01000022">
    <property type="protein sequence ID" value="PIU03111.1"/>
    <property type="molecule type" value="Genomic_DNA"/>
</dbReference>
<protein>
    <submittedName>
        <fullName evidence="1">Uncharacterized protein</fullName>
    </submittedName>
</protein>
<name>A0A2M6XBR3_9BACT</name>
<dbReference type="AlphaFoldDB" id="A0A2M6XBR3"/>
<sequence length="96" mass="11689">MKLVYRYRFVIIFLICVLLIALKSYSVYTENRYQDYQNKLKTCLDREENRRKNMDPKSLTVVIIIPDPIMVCNYSYRWGYWSLFLLQDLRPRPGLL</sequence>
<evidence type="ECO:0000313" key="2">
    <source>
        <dbReference type="Proteomes" id="UP000228996"/>
    </source>
</evidence>
<accession>A0A2M6XBR3</accession>
<comment type="caution">
    <text evidence="1">The sequence shown here is derived from an EMBL/GenBank/DDBJ whole genome shotgun (WGS) entry which is preliminary data.</text>
</comment>
<proteinExistence type="predicted"/>
<dbReference type="Proteomes" id="UP000228996">
    <property type="component" value="Unassembled WGS sequence"/>
</dbReference>
<gene>
    <name evidence="1" type="ORF">COT44_04405</name>
</gene>
<evidence type="ECO:0000313" key="1">
    <source>
        <dbReference type="EMBL" id="PIU03111.1"/>
    </source>
</evidence>
<reference evidence="2" key="1">
    <citation type="submission" date="2017-09" db="EMBL/GenBank/DDBJ databases">
        <title>Depth-based differentiation of microbial function through sediment-hosted aquifers and enrichment of novel symbionts in the deep terrestrial subsurface.</title>
        <authorList>
            <person name="Probst A.J."/>
            <person name="Ladd B."/>
            <person name="Jarett J.K."/>
            <person name="Geller-Mcgrath D.E."/>
            <person name="Sieber C.M.K."/>
            <person name="Emerson J.B."/>
            <person name="Anantharaman K."/>
            <person name="Thomas B.C."/>
            <person name="Malmstrom R."/>
            <person name="Stieglmeier M."/>
            <person name="Klingl A."/>
            <person name="Woyke T."/>
            <person name="Ryan C.M."/>
            <person name="Banfield J.F."/>
        </authorList>
    </citation>
    <scope>NUCLEOTIDE SEQUENCE [LARGE SCALE GENOMIC DNA]</scope>
</reference>
<organism evidence="1 2">
    <name type="scientific">Candidatus Shapirobacteria bacterium CG08_land_8_20_14_0_20_39_18</name>
    <dbReference type="NCBI Taxonomy" id="1974883"/>
    <lineage>
        <taxon>Bacteria</taxon>
        <taxon>Candidatus Shapironibacteriota</taxon>
    </lineage>
</organism>